<gene>
    <name evidence="7" type="ORF">CVLEPA_LOCUS9351</name>
</gene>
<feature type="zinc finger region" description="C3H1-type" evidence="5">
    <location>
        <begin position="153"/>
        <end position="181"/>
    </location>
</feature>
<sequence length="232" mass="26736">MDHRATSSLFECTSVEEQTLPTSRPRKVSSPFDDHRVPAQTTFWSLVEAGIEPKPSFSVYDAHKSRLCPKYHDEGLCELGLDCPLVHEEKTHYVSSLDPNAPEFFPRSTRKCLTTSGSFKPSGSFSEVHILGRDLTFPLIRHSYSDFGERRRTFKTRPCKFFQATGRCRYGTKCFFAHNEKEKRVDISKVYKYKTEICQRWLRRIPHSAALCHYAHGASELQPNFDLPPFLP</sequence>
<evidence type="ECO:0000256" key="5">
    <source>
        <dbReference type="PROSITE-ProRule" id="PRU00723"/>
    </source>
</evidence>
<evidence type="ECO:0000256" key="1">
    <source>
        <dbReference type="ARBA" id="ARBA00022723"/>
    </source>
</evidence>
<keyword evidence="3 5" id="KW-0863">Zinc-finger</keyword>
<dbReference type="PANTHER" id="PTHR12547:SF18">
    <property type="entry name" value="PROTEIN TIS11"/>
    <property type="match status" value="1"/>
</dbReference>
<evidence type="ECO:0000313" key="7">
    <source>
        <dbReference type="EMBL" id="CAK8679086.1"/>
    </source>
</evidence>
<feature type="domain" description="C3H1-type" evidence="6">
    <location>
        <begin position="62"/>
        <end position="90"/>
    </location>
</feature>
<keyword evidence="8" id="KW-1185">Reference proteome</keyword>
<evidence type="ECO:0000256" key="3">
    <source>
        <dbReference type="ARBA" id="ARBA00022771"/>
    </source>
</evidence>
<keyword evidence="1 5" id="KW-0479">Metal-binding</keyword>
<reference evidence="7 8" key="1">
    <citation type="submission" date="2024-02" db="EMBL/GenBank/DDBJ databases">
        <authorList>
            <person name="Daric V."/>
            <person name="Darras S."/>
        </authorList>
    </citation>
    <scope>NUCLEOTIDE SEQUENCE [LARGE SCALE GENOMIC DNA]</scope>
</reference>
<dbReference type="Pfam" id="PF00642">
    <property type="entry name" value="zf-CCCH"/>
    <property type="match status" value="1"/>
</dbReference>
<comment type="caution">
    <text evidence="7">The sequence shown here is derived from an EMBL/GenBank/DDBJ whole genome shotgun (WGS) entry which is preliminary data.</text>
</comment>
<dbReference type="SMART" id="SM00356">
    <property type="entry name" value="ZnF_C3H1"/>
    <property type="match status" value="3"/>
</dbReference>
<evidence type="ECO:0000256" key="4">
    <source>
        <dbReference type="ARBA" id="ARBA00022833"/>
    </source>
</evidence>
<keyword evidence="4 5" id="KW-0862">Zinc</keyword>
<name>A0ABP0FK72_CLALP</name>
<dbReference type="Gene3D" id="4.10.1000.10">
    <property type="entry name" value="Zinc finger, CCCH-type"/>
    <property type="match status" value="2"/>
</dbReference>
<proteinExistence type="predicted"/>
<organism evidence="7 8">
    <name type="scientific">Clavelina lepadiformis</name>
    <name type="common">Light-bulb sea squirt</name>
    <name type="synonym">Ascidia lepadiformis</name>
    <dbReference type="NCBI Taxonomy" id="159417"/>
    <lineage>
        <taxon>Eukaryota</taxon>
        <taxon>Metazoa</taxon>
        <taxon>Chordata</taxon>
        <taxon>Tunicata</taxon>
        <taxon>Ascidiacea</taxon>
        <taxon>Aplousobranchia</taxon>
        <taxon>Clavelinidae</taxon>
        <taxon>Clavelina</taxon>
    </lineage>
</organism>
<feature type="domain" description="C3H1-type" evidence="6">
    <location>
        <begin position="153"/>
        <end position="181"/>
    </location>
</feature>
<dbReference type="PROSITE" id="PS50103">
    <property type="entry name" value="ZF_C3H1"/>
    <property type="match status" value="2"/>
</dbReference>
<keyword evidence="2" id="KW-0677">Repeat</keyword>
<evidence type="ECO:0000313" key="8">
    <source>
        <dbReference type="Proteomes" id="UP001642483"/>
    </source>
</evidence>
<dbReference type="EMBL" id="CAWYQH010000057">
    <property type="protein sequence ID" value="CAK8679086.1"/>
    <property type="molecule type" value="Genomic_DNA"/>
</dbReference>
<feature type="zinc finger region" description="C3H1-type" evidence="5">
    <location>
        <begin position="62"/>
        <end position="90"/>
    </location>
</feature>
<accession>A0ABP0FK72</accession>
<dbReference type="SUPFAM" id="SSF90229">
    <property type="entry name" value="CCCH zinc finger"/>
    <property type="match status" value="2"/>
</dbReference>
<evidence type="ECO:0000256" key="2">
    <source>
        <dbReference type="ARBA" id="ARBA00022737"/>
    </source>
</evidence>
<dbReference type="Proteomes" id="UP001642483">
    <property type="component" value="Unassembled WGS sequence"/>
</dbReference>
<dbReference type="InterPro" id="IPR036855">
    <property type="entry name" value="Znf_CCCH_sf"/>
</dbReference>
<protein>
    <recommendedName>
        <fullName evidence="6">C3H1-type domain-containing protein</fullName>
    </recommendedName>
</protein>
<dbReference type="InterPro" id="IPR000571">
    <property type="entry name" value="Znf_CCCH"/>
</dbReference>
<dbReference type="PANTHER" id="PTHR12547">
    <property type="entry name" value="CCCH ZINC FINGER/TIS11-RELATED"/>
    <property type="match status" value="1"/>
</dbReference>
<evidence type="ECO:0000259" key="6">
    <source>
        <dbReference type="PROSITE" id="PS50103"/>
    </source>
</evidence>
<dbReference type="InterPro" id="IPR045877">
    <property type="entry name" value="ZFP36-like"/>
</dbReference>